<feature type="compositionally biased region" description="Basic and acidic residues" evidence="1">
    <location>
        <begin position="958"/>
        <end position="970"/>
    </location>
</feature>
<dbReference type="PROSITE" id="PS50090">
    <property type="entry name" value="MYB_LIKE"/>
    <property type="match status" value="1"/>
</dbReference>
<dbReference type="Proteomes" id="UP000298663">
    <property type="component" value="Unassembled WGS sequence"/>
</dbReference>
<sequence length="970" mass="106137">MPVWMPLSPPASEDFNILGDDWLMGNDIGMWLYEDHAMTEAQLPSQMHDLPHQSNRSMRPMSRQPSTTVTQPSPIKEKEPVSTPIEPMHDFNDGLLNDEDFYPESIDATIQNAIDNDPNALNSLFGLDFEGMPIDDIDDQLMAIGMSPGVSPDRSPATTTLEPTRRLLSPTSEATDDMMRKLTAEINEAQAVKAAREAAEMGMEYVPEVPPTGRRQRQRQRSSRSSVSYSSHYPSYSAQLDALAAQPTPPLPKPIPLPHSTVRGRFREDEFEGKKWSAVHDHCLLRAIQLYGAPPTDQKSFYDVEWKFVSDRVSFETGIYRSPRECSLRFQSAIWPKEQGRACAIDPLTKKQRRVQLAPQDAAHVRMGRTTIGQQFEHDAPDLMFQDTMDDLKAIGECRHKHPRFVERRPPRLTREAVLQGAADLSTMNRTYFRTINVHPDEPPIPHPVYGHSVEALLGGKTEALIEYTEEEKRKSNAAGGYIGNAAIRVVADKNVRRCEGVGQATIGFCGAQEPRVLPTETWKDNDTRLTKKGGPPPMAVKKKAPESPIIPEHPSISAASSRKSSHAKPSSPVVKQEHQELQQRQSPVTVTQQPPQPQPRPVQSQPHSQVPSPSSQTSSPKVQIVQTQPQLSSGDGQTPPPGPSQQPPPQAAPRYARNIPLPNQRRIVVPQQGPNSGSSTPQQYVVVSDHGGNIPQGNQVAYIRTAPGGQGAVSSQGQVYRTIPAGSSIPHIVQKRPQSGAARGQGGTQMYPGSRLVVASDPGQGPSAPQTTYINSRTFTAMPRLQSEQQQQGILRPKMMRTMKAGPPGSGQQRIVVSTNPANIRMMPPQQAGGVRMQQKGRPLPQQKASVVYVQRPVPGQHAGGAQGQLARGVVPRQSEGTQYRRVVNTAARQGGPGGQLIRQGGQIITPGQMRNVSQFTQAQGGNQFQQGGEGVGQGTIRVRGAQKRVFPNGDVEGQRHPPDEGGPS</sequence>
<feature type="compositionally biased region" description="Low complexity" evidence="1">
    <location>
        <begin position="583"/>
        <end position="594"/>
    </location>
</feature>
<feature type="compositionally biased region" description="Low complexity" evidence="1">
    <location>
        <begin position="223"/>
        <end position="232"/>
    </location>
</feature>
<feature type="compositionally biased region" description="Low complexity" evidence="1">
    <location>
        <begin position="547"/>
        <end position="573"/>
    </location>
</feature>
<dbReference type="OrthoDB" id="372624at2759"/>
<keyword evidence="4" id="KW-1185">Reference proteome</keyword>
<protein>
    <recommendedName>
        <fullName evidence="2">Myb-like domain-containing protein</fullName>
    </recommendedName>
</protein>
<dbReference type="STRING" id="34508.A0A4U5MCB6"/>
<organism evidence="3 4">
    <name type="scientific">Steinernema carpocapsae</name>
    <name type="common">Entomopathogenic nematode</name>
    <dbReference type="NCBI Taxonomy" id="34508"/>
    <lineage>
        <taxon>Eukaryota</taxon>
        <taxon>Metazoa</taxon>
        <taxon>Ecdysozoa</taxon>
        <taxon>Nematoda</taxon>
        <taxon>Chromadorea</taxon>
        <taxon>Rhabditida</taxon>
        <taxon>Tylenchina</taxon>
        <taxon>Panagrolaimomorpha</taxon>
        <taxon>Strongyloidoidea</taxon>
        <taxon>Steinernematidae</taxon>
        <taxon>Steinernema</taxon>
    </lineage>
</organism>
<comment type="caution">
    <text evidence="3">The sequence shown here is derived from an EMBL/GenBank/DDBJ whole genome shotgun (WGS) entry which is preliminary data.</text>
</comment>
<name>A0A4U5MCB6_STECR</name>
<evidence type="ECO:0000256" key="1">
    <source>
        <dbReference type="SAM" id="MobiDB-lite"/>
    </source>
</evidence>
<evidence type="ECO:0000313" key="4">
    <source>
        <dbReference type="Proteomes" id="UP000298663"/>
    </source>
</evidence>
<feature type="compositionally biased region" description="Polar residues" evidence="1">
    <location>
        <begin position="52"/>
        <end position="73"/>
    </location>
</feature>
<feature type="region of interest" description="Disordered" evidence="1">
    <location>
        <begin position="204"/>
        <end position="232"/>
    </location>
</feature>
<feature type="region of interest" description="Disordered" evidence="1">
    <location>
        <begin position="520"/>
        <end position="657"/>
    </location>
</feature>
<feature type="region of interest" description="Disordered" evidence="1">
    <location>
        <begin position="48"/>
        <end position="85"/>
    </location>
</feature>
<feature type="compositionally biased region" description="Pro residues" evidence="1">
    <location>
        <begin position="639"/>
        <end position="652"/>
    </location>
</feature>
<evidence type="ECO:0000313" key="3">
    <source>
        <dbReference type="EMBL" id="TKR66682.1"/>
    </source>
</evidence>
<feature type="compositionally biased region" description="Low complexity" evidence="1">
    <location>
        <begin position="602"/>
        <end position="624"/>
    </location>
</feature>
<dbReference type="InterPro" id="IPR001005">
    <property type="entry name" value="SANT/Myb"/>
</dbReference>
<gene>
    <name evidence="3" type="ORF">L596_022939</name>
</gene>
<dbReference type="EMBL" id="AZBU02000008">
    <property type="protein sequence ID" value="TKR66682.1"/>
    <property type="molecule type" value="Genomic_DNA"/>
</dbReference>
<feature type="domain" description="Myb-like" evidence="2">
    <location>
        <begin position="268"/>
        <end position="334"/>
    </location>
</feature>
<dbReference type="AlphaFoldDB" id="A0A4U5MCB6"/>
<accession>A0A4U5MCB6</accession>
<reference evidence="3 4" key="2">
    <citation type="journal article" date="2019" name="G3 (Bethesda)">
        <title>Hybrid Assembly of the Genome of the Entomopathogenic Nematode Steinernema carpocapsae Identifies the X-Chromosome.</title>
        <authorList>
            <person name="Serra L."/>
            <person name="Macchietto M."/>
            <person name="Macias-Munoz A."/>
            <person name="McGill C.J."/>
            <person name="Rodriguez I.M."/>
            <person name="Rodriguez B."/>
            <person name="Murad R."/>
            <person name="Mortazavi A."/>
        </authorList>
    </citation>
    <scope>NUCLEOTIDE SEQUENCE [LARGE SCALE GENOMIC DNA]</scope>
    <source>
        <strain evidence="3 4">ALL</strain>
    </source>
</reference>
<evidence type="ECO:0000259" key="2">
    <source>
        <dbReference type="PROSITE" id="PS50090"/>
    </source>
</evidence>
<reference evidence="3 4" key="1">
    <citation type="journal article" date="2015" name="Genome Biol.">
        <title>Comparative genomics of Steinernema reveals deeply conserved gene regulatory networks.</title>
        <authorList>
            <person name="Dillman A.R."/>
            <person name="Macchietto M."/>
            <person name="Porter C.F."/>
            <person name="Rogers A."/>
            <person name="Williams B."/>
            <person name="Antoshechkin I."/>
            <person name="Lee M.M."/>
            <person name="Goodwin Z."/>
            <person name="Lu X."/>
            <person name="Lewis E.E."/>
            <person name="Goodrich-Blair H."/>
            <person name="Stock S.P."/>
            <person name="Adams B.J."/>
            <person name="Sternberg P.W."/>
            <person name="Mortazavi A."/>
        </authorList>
    </citation>
    <scope>NUCLEOTIDE SEQUENCE [LARGE SCALE GENOMIC DNA]</scope>
    <source>
        <strain evidence="3 4">ALL</strain>
    </source>
</reference>
<feature type="region of interest" description="Disordered" evidence="1">
    <location>
        <begin position="926"/>
        <end position="970"/>
    </location>
</feature>
<proteinExistence type="predicted"/>